<reference evidence="1 2" key="1">
    <citation type="submission" date="2024-03" db="EMBL/GenBank/DDBJ databases">
        <title>Bacilli Hybrid Assemblies.</title>
        <authorList>
            <person name="Kovac J."/>
        </authorList>
    </citation>
    <scope>NUCLEOTIDE SEQUENCE [LARGE SCALE GENOMIC DNA]</scope>
    <source>
        <strain evidence="1 2">FSL R7-0666</strain>
    </source>
</reference>
<name>A0ABU9VG63_9BACI</name>
<protein>
    <submittedName>
        <fullName evidence="1">Uncharacterized protein</fullName>
    </submittedName>
</protein>
<gene>
    <name evidence="1" type="ORF">MKY91_07015</name>
</gene>
<proteinExistence type="predicted"/>
<keyword evidence="2" id="KW-1185">Reference proteome</keyword>
<comment type="caution">
    <text evidence="1">The sequence shown here is derived from an EMBL/GenBank/DDBJ whole genome shotgun (WGS) entry which is preliminary data.</text>
</comment>
<organism evidence="1 2">
    <name type="scientific">Alkalicoccobacillus gibsonii</name>
    <dbReference type="NCBI Taxonomy" id="79881"/>
    <lineage>
        <taxon>Bacteria</taxon>
        <taxon>Bacillati</taxon>
        <taxon>Bacillota</taxon>
        <taxon>Bacilli</taxon>
        <taxon>Bacillales</taxon>
        <taxon>Bacillaceae</taxon>
        <taxon>Alkalicoccobacillus</taxon>
    </lineage>
</organism>
<accession>A0ABU9VG63</accession>
<dbReference type="Proteomes" id="UP001418796">
    <property type="component" value="Unassembled WGS sequence"/>
</dbReference>
<evidence type="ECO:0000313" key="1">
    <source>
        <dbReference type="EMBL" id="MEN0642893.1"/>
    </source>
</evidence>
<sequence>MDQQATYQQQMKEMCEQHMNQAVTMQANGMNYEGVVEMVDDNHVYMMVPVDEQGQFMSMYEVMAGMQQEQQEQQQQQMMNGQERYGYPYQPYYPGYYPYYPRPRPYGWRRLVFPLAALTALAIL</sequence>
<evidence type="ECO:0000313" key="2">
    <source>
        <dbReference type="Proteomes" id="UP001418796"/>
    </source>
</evidence>
<dbReference type="RefSeq" id="WP_343129914.1">
    <property type="nucleotide sequence ID" value="NZ_JBCITK010000001.1"/>
</dbReference>
<dbReference type="EMBL" id="JBCITK010000001">
    <property type="protein sequence ID" value="MEN0642893.1"/>
    <property type="molecule type" value="Genomic_DNA"/>
</dbReference>